<dbReference type="Pfam" id="PF04092">
    <property type="entry name" value="SAG"/>
    <property type="match status" value="1"/>
</dbReference>
<dbReference type="GeneID" id="94426758"/>
<dbReference type="EMBL" id="MIGC01001476">
    <property type="protein sequence ID" value="PHJ22799.1"/>
    <property type="molecule type" value="Genomic_DNA"/>
</dbReference>
<proteinExistence type="predicted"/>
<evidence type="ECO:0000313" key="3">
    <source>
        <dbReference type="Proteomes" id="UP000221165"/>
    </source>
</evidence>
<feature type="non-terminal residue" evidence="2">
    <location>
        <position position="1"/>
    </location>
</feature>
<name>A0A2C6L2X0_9APIC</name>
<reference evidence="2 3" key="1">
    <citation type="journal article" date="2017" name="Int. J. Parasitol.">
        <title>The genome of the protozoan parasite Cystoisospora suis and a reverse vaccinology approach to identify vaccine candidates.</title>
        <authorList>
            <person name="Palmieri N."/>
            <person name="Shrestha A."/>
            <person name="Ruttkowski B."/>
            <person name="Beck T."/>
            <person name="Vogl C."/>
            <person name="Tomley F."/>
            <person name="Blake D.P."/>
            <person name="Joachim A."/>
        </authorList>
    </citation>
    <scope>NUCLEOTIDE SEQUENCE [LARGE SCALE GENOMIC DNA]</scope>
    <source>
        <strain evidence="2 3">Wien I</strain>
    </source>
</reference>
<organism evidence="2 3">
    <name type="scientific">Cystoisospora suis</name>
    <dbReference type="NCBI Taxonomy" id="483139"/>
    <lineage>
        <taxon>Eukaryota</taxon>
        <taxon>Sar</taxon>
        <taxon>Alveolata</taxon>
        <taxon>Apicomplexa</taxon>
        <taxon>Conoidasida</taxon>
        <taxon>Coccidia</taxon>
        <taxon>Eucoccidiorida</taxon>
        <taxon>Eimeriorina</taxon>
        <taxon>Sarcocystidae</taxon>
        <taxon>Cystoisospora</taxon>
    </lineage>
</organism>
<dbReference type="AlphaFoldDB" id="A0A2C6L2X0"/>
<dbReference type="InterPro" id="IPR007226">
    <property type="entry name" value="SRS_dom"/>
</dbReference>
<accession>A0A2C6L2X0</accession>
<evidence type="ECO:0000259" key="1">
    <source>
        <dbReference type="Pfam" id="PF04092"/>
    </source>
</evidence>
<gene>
    <name evidence="2" type="ORF">CSUI_003349</name>
</gene>
<dbReference type="VEuPathDB" id="ToxoDB:CSUI_003349"/>
<dbReference type="Proteomes" id="UP000221165">
    <property type="component" value="Unassembled WGS sequence"/>
</dbReference>
<protein>
    <recommendedName>
        <fullName evidence="1">SRS domain-containing protein</fullName>
    </recommendedName>
</protein>
<sequence length="331" mass="34885">LAFSGDRETEESLLLSLTFFLKKGRSFFISCTRIVLVLSTFGVIGTSRVSASELAVGTQPRRLSTPTVPKCTFADKQQETLTVQLSAYSLEAKFDCGIETGNGNTADPDCAKAHDKCCDATAARCDLRISEVAGVNGSVSMEEASKIITVKLDDTPKEPQGKLYYKCASTSPNGTCIVTVNMPATLVERQCNFDKGVKLPTIAEPNKEEKFECGGTVKTPATDTQVFKAPDCSGEPAALSALVPGAKLTKGNDGIFTFSVAALPSDTQNLCFKCIYPDPRTAKPDATCAVTVTVSGASKTTTASTTSAAKGFALTSIAALVIAFFTTASVW</sequence>
<keyword evidence="3" id="KW-1185">Reference proteome</keyword>
<dbReference type="Gene3D" id="2.60.40.1320">
    <property type="entry name" value="SRS domain"/>
    <property type="match status" value="2"/>
</dbReference>
<evidence type="ECO:0000313" key="2">
    <source>
        <dbReference type="EMBL" id="PHJ22799.1"/>
    </source>
</evidence>
<dbReference type="InterPro" id="IPR036755">
    <property type="entry name" value="SRS_dom_sf"/>
</dbReference>
<feature type="domain" description="SRS" evidence="1">
    <location>
        <begin position="68"/>
        <end position="181"/>
    </location>
</feature>
<dbReference type="GO" id="GO:0016020">
    <property type="term" value="C:membrane"/>
    <property type="evidence" value="ECO:0007669"/>
    <property type="project" value="InterPro"/>
</dbReference>
<comment type="caution">
    <text evidence="2">The sequence shown here is derived from an EMBL/GenBank/DDBJ whole genome shotgun (WGS) entry which is preliminary data.</text>
</comment>
<dbReference type="RefSeq" id="XP_067924476.1">
    <property type="nucleotide sequence ID" value="XM_068063547.1"/>
</dbReference>